<protein>
    <submittedName>
        <fullName evidence="10">Transposase</fullName>
    </submittedName>
</protein>
<dbReference type="Pfam" id="PF12323">
    <property type="entry name" value="HTH_OrfB_IS605"/>
    <property type="match status" value="1"/>
</dbReference>
<keyword evidence="6" id="KW-0233">DNA recombination</keyword>
<organism evidence="10 11">
    <name type="scientific">Adlercreutzia equolifaciens subsp. celatus DSM 18785</name>
    <dbReference type="NCBI Taxonomy" id="1121021"/>
    <lineage>
        <taxon>Bacteria</taxon>
        <taxon>Bacillati</taxon>
        <taxon>Actinomycetota</taxon>
        <taxon>Coriobacteriia</taxon>
        <taxon>Eggerthellales</taxon>
        <taxon>Eggerthellaceae</taxon>
        <taxon>Adlercreutzia</taxon>
    </lineage>
</organism>
<dbReference type="NCBIfam" id="NF040570">
    <property type="entry name" value="guided_TnpB"/>
    <property type="match status" value="1"/>
</dbReference>
<keyword evidence="11" id="KW-1185">Reference proteome</keyword>
<dbReference type="InterPro" id="IPR001959">
    <property type="entry name" value="Transposase"/>
</dbReference>
<comment type="caution">
    <text evidence="10">The sequence shown here is derived from an EMBL/GenBank/DDBJ whole genome shotgun (WGS) entry which is preliminary data.</text>
</comment>
<feature type="domain" description="Transposase putative helix-turn-helix" evidence="9">
    <location>
        <begin position="1"/>
        <end position="46"/>
    </location>
</feature>
<dbReference type="GO" id="GO:0032196">
    <property type="term" value="P:transposition"/>
    <property type="evidence" value="ECO:0007669"/>
    <property type="project" value="UniProtKB-KW"/>
</dbReference>
<dbReference type="GO" id="GO:0003677">
    <property type="term" value="F:DNA binding"/>
    <property type="evidence" value="ECO:0007669"/>
    <property type="project" value="UniProtKB-KW"/>
</dbReference>
<sequence length="358" mass="41164">MNRSFKYRIYPTAQQALLITKTFGCCRKIWNLMLDDKLQEYRAGRKMSRQTPAQYKKDYPYLKEVDSMALINVQLHLEEAFRSYFQQPRKGLPRHKTRKRSSRRYTTNLIKNNIEIGRNWIKLPKMGKVRAKIHRALPLGAHIKSVTVSQDRCGDYYAGVLVEIDPLKTKQNTDRLGAIESTASIGLDYSMPSFFVSTSFPASHPRPMKKNQERLARAQKSLSRKRRGSANYRRQQKKVARIYRKIADQRRDYIHKASREITNRFDVIGIEDINMVAMSRVLHFGSAVFDNGWSLFVHCLTYKAEEQGGTVTKVGRSYPSTKRCSQCGIVNQEIRLGDRSWTCPSCGAGSVPKVGVIT</sequence>
<dbReference type="GO" id="GO:0046872">
    <property type="term" value="F:metal ion binding"/>
    <property type="evidence" value="ECO:0007669"/>
    <property type="project" value="UniProtKB-KW"/>
</dbReference>
<keyword evidence="3" id="KW-0479">Metal-binding</keyword>
<accession>A0A3N0APD8</accession>
<feature type="domain" description="Probable transposase IS891/IS1136/IS1341" evidence="7">
    <location>
        <begin position="182"/>
        <end position="281"/>
    </location>
</feature>
<dbReference type="Pfam" id="PF07282">
    <property type="entry name" value="Cas12f1-like_TNB"/>
    <property type="match status" value="1"/>
</dbReference>
<evidence type="ECO:0000256" key="4">
    <source>
        <dbReference type="ARBA" id="ARBA00022833"/>
    </source>
</evidence>
<keyword evidence="2" id="KW-0815">Transposition</keyword>
<gene>
    <name evidence="10" type="ORF">DMP10_10205</name>
</gene>
<dbReference type="GO" id="GO:0006310">
    <property type="term" value="P:DNA recombination"/>
    <property type="evidence" value="ECO:0007669"/>
    <property type="project" value="UniProtKB-KW"/>
</dbReference>
<evidence type="ECO:0000256" key="2">
    <source>
        <dbReference type="ARBA" id="ARBA00022578"/>
    </source>
</evidence>
<evidence type="ECO:0000259" key="8">
    <source>
        <dbReference type="Pfam" id="PF07282"/>
    </source>
</evidence>
<evidence type="ECO:0000256" key="1">
    <source>
        <dbReference type="ARBA" id="ARBA00008761"/>
    </source>
</evidence>
<dbReference type="AlphaFoldDB" id="A0A3N0APD8"/>
<evidence type="ECO:0000256" key="6">
    <source>
        <dbReference type="ARBA" id="ARBA00023172"/>
    </source>
</evidence>
<dbReference type="InterPro" id="IPR010095">
    <property type="entry name" value="Cas12f1-like_TNB"/>
</dbReference>
<dbReference type="Pfam" id="PF01385">
    <property type="entry name" value="OrfB_IS605"/>
    <property type="match status" value="1"/>
</dbReference>
<name>A0A3N0APD8_9ACTN</name>
<comment type="similarity">
    <text evidence="1">In the C-terminal section; belongs to the transposase 35 family.</text>
</comment>
<keyword evidence="4" id="KW-0862">Zinc</keyword>
<proteinExistence type="inferred from homology"/>
<dbReference type="RefSeq" id="WP_117284086.1">
    <property type="nucleotide sequence ID" value="NZ_JAMTCE010000020.1"/>
</dbReference>
<dbReference type="Proteomes" id="UP000278327">
    <property type="component" value="Unassembled WGS sequence"/>
</dbReference>
<evidence type="ECO:0000259" key="9">
    <source>
        <dbReference type="Pfam" id="PF12323"/>
    </source>
</evidence>
<evidence type="ECO:0000256" key="3">
    <source>
        <dbReference type="ARBA" id="ARBA00022723"/>
    </source>
</evidence>
<reference evidence="10 11" key="1">
    <citation type="journal article" date="2019" name="Microbiol. Resour. Announc.">
        <title>Draft Genome Sequences of Type Strains of Gordonibacter faecihominis, Paraeggerthella hongkongensis, Parvibacter caecicola,Slackia equolifaciens, Slackia faecicanis, and Slackia isoflavoniconvertens.</title>
        <authorList>
            <person name="Danylec N."/>
            <person name="Stoll D.A."/>
            <person name="Dotsch A."/>
            <person name="Huch M."/>
        </authorList>
    </citation>
    <scope>NUCLEOTIDE SEQUENCE [LARGE SCALE GENOMIC DNA]</scope>
    <source>
        <strain evidence="10 11">DSM 18785</strain>
    </source>
</reference>
<evidence type="ECO:0000313" key="10">
    <source>
        <dbReference type="EMBL" id="RNL36673.1"/>
    </source>
</evidence>
<evidence type="ECO:0000259" key="7">
    <source>
        <dbReference type="Pfam" id="PF01385"/>
    </source>
</evidence>
<keyword evidence="5" id="KW-0238">DNA-binding</keyword>
<dbReference type="EMBL" id="QICA01000020">
    <property type="protein sequence ID" value="RNL36673.1"/>
    <property type="molecule type" value="Genomic_DNA"/>
</dbReference>
<feature type="domain" description="Cas12f1-like TNB" evidence="8">
    <location>
        <begin position="293"/>
        <end position="348"/>
    </location>
</feature>
<dbReference type="InterPro" id="IPR021027">
    <property type="entry name" value="Transposase_put_HTH"/>
</dbReference>
<evidence type="ECO:0000256" key="5">
    <source>
        <dbReference type="ARBA" id="ARBA00023125"/>
    </source>
</evidence>
<evidence type="ECO:0000313" key="11">
    <source>
        <dbReference type="Proteomes" id="UP000278327"/>
    </source>
</evidence>